<dbReference type="CDD" id="cd01029">
    <property type="entry name" value="TOPRIM_primases"/>
    <property type="match status" value="1"/>
</dbReference>
<protein>
    <submittedName>
        <fullName evidence="2">Uncharacterized protein</fullName>
    </submittedName>
</protein>
<reference evidence="2 3" key="1">
    <citation type="journal article" date="2014" name="PLoS Genet.">
        <title>Phylogenetically driven sequencing of extremely halophilic archaea reveals strategies for static and dynamic osmo-response.</title>
        <authorList>
            <person name="Becker E.A."/>
            <person name="Seitzer P.M."/>
            <person name="Tritt A."/>
            <person name="Larsen D."/>
            <person name="Krusor M."/>
            <person name="Yao A.I."/>
            <person name="Wu D."/>
            <person name="Madern D."/>
            <person name="Eisen J.A."/>
            <person name="Darling A.E."/>
            <person name="Facciotti M.T."/>
        </authorList>
    </citation>
    <scope>NUCLEOTIDE SEQUENCE [LARGE SCALE GENOMIC DNA]</scope>
    <source>
        <strain evidence="2 3">DSM 8989</strain>
    </source>
</reference>
<dbReference type="PATRIC" id="fig|1227456.3.peg.3927"/>
<evidence type="ECO:0000256" key="1">
    <source>
        <dbReference type="SAM" id="MobiDB-lite"/>
    </source>
</evidence>
<accession>M0MVZ9</accession>
<dbReference type="AlphaFoldDB" id="M0MVZ9"/>
<comment type="caution">
    <text evidence="2">The sequence shown here is derived from an EMBL/GenBank/DDBJ whole genome shotgun (WGS) entry which is preliminary data.</text>
</comment>
<dbReference type="InterPro" id="IPR034154">
    <property type="entry name" value="TOPRIM_DnaG/twinkle"/>
</dbReference>
<dbReference type="EMBL" id="AOME01000088">
    <property type="protein sequence ID" value="EMA48605.1"/>
    <property type="molecule type" value="Genomic_DNA"/>
</dbReference>
<dbReference type="STRING" id="1227456.C450_19356"/>
<proteinExistence type="predicted"/>
<dbReference type="Gene3D" id="3.40.1360.10">
    <property type="match status" value="1"/>
</dbReference>
<evidence type="ECO:0000313" key="3">
    <source>
        <dbReference type="Proteomes" id="UP000011625"/>
    </source>
</evidence>
<name>M0MVZ9_9EURY</name>
<organism evidence="2 3">
    <name type="scientific">Halococcus salifodinae DSM 8989</name>
    <dbReference type="NCBI Taxonomy" id="1227456"/>
    <lineage>
        <taxon>Archaea</taxon>
        <taxon>Methanobacteriati</taxon>
        <taxon>Methanobacteriota</taxon>
        <taxon>Stenosarchaea group</taxon>
        <taxon>Halobacteria</taxon>
        <taxon>Halobacteriales</taxon>
        <taxon>Halococcaceae</taxon>
        <taxon>Halococcus</taxon>
    </lineage>
</organism>
<feature type="compositionally biased region" description="Polar residues" evidence="1">
    <location>
        <begin position="540"/>
        <end position="555"/>
    </location>
</feature>
<keyword evidence="3" id="KW-1185">Reference proteome</keyword>
<sequence>MSGKYAKPAHTKPYARISEPIYGLGSVEDGQPVLVTEGIADAITAHQAGYACISPVTTRFKHDDRERLREVLNNHDVPRAYVVQDAERPSSDLDEDDRLTLTQAGEGLRGALDTAAYLAEHDTDARLAELPRPGLDKVDLDDYLNEWTDDGSLAPVLASAKPAQEHPAYDPQDAEIDAATRDRPDPLSDNASDSSYSALFDLDIRDASGLDADYRGPSPLGHHGESETYFVIIDERDVAYDHKYKAAYNALTYLLADAGERPSDNPNRRLDDAEVFAAWRHAKREGILPDDDPIPRRALRHVAIDQGHCESGDIEDGWKLPRDAHDDALDTLAEEYGLNPGRDPIGTGWRQSSDTVDPTTLDVVLDPEMAWRAARLVSPEDLPDPARLDLEPTSDGEAWQCPQCENSVDIVRAVAIHRGSVSCCEEPLADDAYDAAYRRAREEFGAPLPEYVSAATATDNWALIQGALSQLTHWHLSELDSTITGLGDDEDVLAEIDPTWEDSASGERILAFRSGGFYCREHECTIDPSGWSRLKPGSSMRVTTPSQGRRSNRPTISLAKSMVRPFPSGQSAARTIYPSCRQQRTSSASSPPIVIASMPP</sequence>
<feature type="region of interest" description="Disordered" evidence="1">
    <location>
        <begin position="535"/>
        <end position="600"/>
    </location>
</feature>
<evidence type="ECO:0000313" key="2">
    <source>
        <dbReference type="EMBL" id="EMA48605.1"/>
    </source>
</evidence>
<feature type="compositionally biased region" description="Low complexity" evidence="1">
    <location>
        <begin position="586"/>
        <end position="600"/>
    </location>
</feature>
<dbReference type="Proteomes" id="UP000011625">
    <property type="component" value="Unassembled WGS sequence"/>
</dbReference>
<gene>
    <name evidence="2" type="ORF">C450_19356</name>
</gene>